<evidence type="ECO:0000256" key="1">
    <source>
        <dbReference type="SAM" id="SignalP"/>
    </source>
</evidence>
<sequence>MGWVMRKGIQGWLRRSGATMALLLAAVPAFSADTAAPSPLTREPVGGVSLAEWTARWWRWADAQGGAPYLDPDGRVCDLGQEGPVWYLAGTNGRFRPHRECVVPAGKYLLLPIINMAHYQVDESVSCKELQAGAAVNNDYLISAVVLLDGQPLGDMRMHRVRSEGCFRMDADDADSRLAAADGYWVMLKPLPPGRHTLSVGANYGVPEGGAYSRMRQSFEYVLHVGGRTQVVSRGQHTMPVAAP</sequence>
<keyword evidence="1" id="KW-0732">Signal</keyword>
<protein>
    <submittedName>
        <fullName evidence="2">Uncharacterized protein</fullName>
    </submittedName>
</protein>
<dbReference type="Proteomes" id="UP000515598">
    <property type="component" value="Chromosome"/>
</dbReference>
<feature type="signal peptide" evidence="1">
    <location>
        <begin position="1"/>
        <end position="31"/>
    </location>
</feature>
<name>A0AAX1ICA4_STEMA</name>
<gene>
    <name evidence="2" type="ORF">GPNADHDJ_00545</name>
</gene>
<dbReference type="AlphaFoldDB" id="A0AAX1ICA4"/>
<accession>A0AAX1ICA4</accession>
<reference evidence="2 3" key="1">
    <citation type="submission" date="2020-08" db="EMBL/GenBank/DDBJ databases">
        <title>Phenotypic and transcriptomic analysis of seven clinical Stenotrophomonas maltophilia isolates identify a small set of shared and commonly regulated genes involved in biofilm lifestyle.</title>
        <authorList>
            <person name="Alio I."/>
            <person name="Gudzuhn M."/>
            <person name="Streit W."/>
        </authorList>
    </citation>
    <scope>NUCLEOTIDE SEQUENCE [LARGE SCALE GENOMIC DNA]</scope>
    <source>
        <strain evidence="2 3">UHH_SKK55</strain>
    </source>
</reference>
<evidence type="ECO:0000313" key="3">
    <source>
        <dbReference type="Proteomes" id="UP000515598"/>
    </source>
</evidence>
<evidence type="ECO:0000313" key="2">
    <source>
        <dbReference type="EMBL" id="QNG76376.1"/>
    </source>
</evidence>
<dbReference type="EMBL" id="CP060025">
    <property type="protein sequence ID" value="QNG76376.1"/>
    <property type="molecule type" value="Genomic_DNA"/>
</dbReference>
<proteinExistence type="predicted"/>
<organism evidence="2 3">
    <name type="scientific">Stenotrophomonas maltophilia</name>
    <name type="common">Pseudomonas maltophilia</name>
    <name type="synonym">Xanthomonas maltophilia</name>
    <dbReference type="NCBI Taxonomy" id="40324"/>
    <lineage>
        <taxon>Bacteria</taxon>
        <taxon>Pseudomonadati</taxon>
        <taxon>Pseudomonadota</taxon>
        <taxon>Gammaproteobacteria</taxon>
        <taxon>Lysobacterales</taxon>
        <taxon>Lysobacteraceae</taxon>
        <taxon>Stenotrophomonas</taxon>
        <taxon>Stenotrophomonas maltophilia group</taxon>
    </lineage>
</organism>
<feature type="chain" id="PRO_5043376425" evidence="1">
    <location>
        <begin position="32"/>
        <end position="244"/>
    </location>
</feature>